<accession>A0ABU2WIB2</accession>
<dbReference type="InterPro" id="IPR030934">
    <property type="entry name" value="Intein_C"/>
</dbReference>
<reference evidence="15 16" key="1">
    <citation type="submission" date="2023-09" db="EMBL/GenBank/DDBJ databases">
        <authorList>
            <person name="Rey-Velasco X."/>
        </authorList>
    </citation>
    <scope>NUCLEOTIDE SEQUENCE [LARGE SCALE GENOMIC DNA]</scope>
    <source>
        <strain evidence="15 16">W345</strain>
    </source>
</reference>
<dbReference type="PROSITE" id="PS50818">
    <property type="entry name" value="INTEIN_C_TER"/>
    <property type="match status" value="1"/>
</dbReference>
<keyword evidence="15" id="KW-0269">Exonuclease</keyword>
<dbReference type="Gene3D" id="1.10.10.160">
    <property type="match status" value="1"/>
</dbReference>
<proteinExistence type="inferred from homology"/>
<keyword evidence="7" id="KW-0413">Isomerase</keyword>
<evidence type="ECO:0000256" key="3">
    <source>
        <dbReference type="ARBA" id="ARBA00022801"/>
    </source>
</evidence>
<keyword evidence="16" id="KW-1185">Reference proteome</keyword>
<dbReference type="SMART" id="SM00305">
    <property type="entry name" value="HintC"/>
    <property type="match status" value="1"/>
</dbReference>
<evidence type="ECO:0000256" key="6">
    <source>
        <dbReference type="ARBA" id="ARBA00023125"/>
    </source>
</evidence>
<dbReference type="PANTHER" id="PTHR11070:SF2">
    <property type="entry name" value="ATP-DEPENDENT DNA HELICASE SRS2"/>
    <property type="match status" value="1"/>
</dbReference>
<keyword evidence="5 12" id="KW-0067">ATP-binding</keyword>
<keyword evidence="3 12" id="KW-0378">Hydrolase</keyword>
<dbReference type="InterPro" id="IPR036844">
    <property type="entry name" value="Hint_dom_sf"/>
</dbReference>
<dbReference type="Pfam" id="PF13361">
    <property type="entry name" value="UvrD_C"/>
    <property type="match status" value="1"/>
</dbReference>
<dbReference type="Pfam" id="PF00580">
    <property type="entry name" value="UvrD-helicase"/>
    <property type="match status" value="1"/>
</dbReference>
<evidence type="ECO:0000256" key="9">
    <source>
        <dbReference type="ARBA" id="ARBA00034808"/>
    </source>
</evidence>
<keyword evidence="15" id="KW-0540">Nuclease</keyword>
<dbReference type="InterPro" id="IPR006141">
    <property type="entry name" value="Intein_N"/>
</dbReference>
<evidence type="ECO:0000256" key="11">
    <source>
        <dbReference type="ARBA" id="ARBA00048988"/>
    </source>
</evidence>
<dbReference type="EC" id="5.6.2.4" evidence="9"/>
<dbReference type="CDD" id="cd00081">
    <property type="entry name" value="Hint"/>
    <property type="match status" value="2"/>
</dbReference>
<feature type="binding site" evidence="12">
    <location>
        <begin position="34"/>
        <end position="41"/>
    </location>
    <ligand>
        <name>ATP</name>
        <dbReference type="ChEBI" id="CHEBI:30616"/>
    </ligand>
</feature>
<dbReference type="CDD" id="cd18807">
    <property type="entry name" value="SF1_C_UvrD"/>
    <property type="match status" value="1"/>
</dbReference>
<organism evidence="15 16">
    <name type="scientific">Banduia mediterranea</name>
    <dbReference type="NCBI Taxonomy" id="3075609"/>
    <lineage>
        <taxon>Bacteria</taxon>
        <taxon>Pseudomonadati</taxon>
        <taxon>Pseudomonadota</taxon>
        <taxon>Gammaproteobacteria</taxon>
        <taxon>Nevskiales</taxon>
        <taxon>Algiphilaceae</taxon>
        <taxon>Banduia</taxon>
    </lineage>
</organism>
<dbReference type="PANTHER" id="PTHR11070">
    <property type="entry name" value="UVRD / RECB / PCRA DNA HELICASE FAMILY MEMBER"/>
    <property type="match status" value="1"/>
</dbReference>
<dbReference type="InterPro" id="IPR014016">
    <property type="entry name" value="UvrD-like_ATP-bd"/>
</dbReference>
<evidence type="ECO:0000256" key="5">
    <source>
        <dbReference type="ARBA" id="ARBA00022840"/>
    </source>
</evidence>
<evidence type="ECO:0000256" key="8">
    <source>
        <dbReference type="ARBA" id="ARBA00034617"/>
    </source>
</evidence>
<feature type="domain" description="UvrD-like helicase ATP-binding" evidence="13">
    <location>
        <begin position="13"/>
        <end position="308"/>
    </location>
</feature>
<dbReference type="EMBL" id="JAVRIC010000007">
    <property type="protein sequence ID" value="MDT0497026.1"/>
    <property type="molecule type" value="Genomic_DNA"/>
</dbReference>
<dbReference type="InterPro" id="IPR014017">
    <property type="entry name" value="DNA_helicase_UvrD-like_C"/>
</dbReference>
<evidence type="ECO:0000256" key="1">
    <source>
        <dbReference type="ARBA" id="ARBA00009922"/>
    </source>
</evidence>
<evidence type="ECO:0000256" key="10">
    <source>
        <dbReference type="ARBA" id="ARBA00034923"/>
    </source>
</evidence>
<keyword evidence="2 12" id="KW-0547">Nucleotide-binding</keyword>
<dbReference type="PROSITE" id="PS50817">
    <property type="entry name" value="INTEIN_N_TER"/>
    <property type="match status" value="1"/>
</dbReference>
<feature type="domain" description="UvrD-like helicase C-terminal" evidence="14">
    <location>
        <begin position="650"/>
        <end position="923"/>
    </location>
</feature>
<keyword evidence="4 12" id="KW-0347">Helicase</keyword>
<dbReference type="Gene3D" id="2.170.16.10">
    <property type="entry name" value="Hedgehog/Intein (Hint) domain"/>
    <property type="match status" value="2"/>
</dbReference>
<dbReference type="CDD" id="cd17932">
    <property type="entry name" value="DEXQc_UvrD"/>
    <property type="match status" value="1"/>
</dbReference>
<name>A0ABU2WIB2_9GAMM</name>
<comment type="caution">
    <text evidence="15">The sequence shown here is derived from an EMBL/GenBank/DDBJ whole genome shotgun (WGS) entry which is preliminary data.</text>
</comment>
<evidence type="ECO:0000256" key="12">
    <source>
        <dbReference type="PROSITE-ProRule" id="PRU00560"/>
    </source>
</evidence>
<dbReference type="PROSITE" id="PS51198">
    <property type="entry name" value="UVRD_HELICASE_ATP_BIND"/>
    <property type="match status" value="1"/>
</dbReference>
<sequence length="1083" mass="121350">MRFDDDDITPLLEGLNDAQREAVTAPPEHRLVLAGAGSGKTRVLVHRVAWLISVENVSPHSVLAVTFTNKAAAEMRHRLELLLDMPVRALWVGTFHGIAHRMLRLHHKEARLHQNFQIMDADDQLRFIKRVLRGLDLPEDRWPPKTVTGWINAQKEEARRPEDFDDRGDFSQRQLVRIYSAYHNACEQAGLVDFAELLLRAFELCRDDPAIRQHYRNRFRHILVDEFQDTNTLQYKWLRVLAGDSGKLFVVGDDDQCLAAGTPVTLADGSRVPIERIRAGDRVVSGYGSGEVRAAVVTETLSRGRRRGLVEIRTAGGRRLLSTPEHTHFARYVLGETPQLYFTYLMYKRGVGFRIGTSQSYTRGIARPKLGVEQRRLQEHADAAWILAAHSSESAARADEVIMGLRYAIPMLPFVARTGKSTNGLVHDQAAIARVFASLDTESGGRRLLDDLGLDWTQPHHCPQSRDSNRRNVVVTLCGGRRGASPMHRISIVGNDEAGREVLQRLGLSVREAKKGSRSWRFEICRKDFGEVMTIAERACKSLDAQMILSARLGRRSLRFVRAASLRPGMALVTEEGAFDTVESISRCDEALPVYDLNIEKTHNFAAGGLLTHNSVYSWRGARVENIVKFTRDFPGNEVVRLEQNYRSSGTILKAANGLIARNSERMGKQLWTDAGDGESIQLYAAFNDLDECDFVVSRIREAHERGTPLQDMAILYRSNAQSRVLEEGLIRARLAYRIYGGLRFFERMEIRDALAYLRLIGNRDDDPAFERVVNTPTRGIGNTTMERLRAVAREQGVSLWNAAKTGASALGRSAGKVALFQDLVDRLAREADDQALGVVMDRVIEQSGLREHYKKEKGEQAEARLENLDELVTAARSFEDSAEDDLPPMTSFLTHAALEAGERQAGEGEDCVQLMTLHAAKGLEFPTVFMVGLEEGLFPHVRAVQEGNIEEERRLCYVGITRSCRQLYLSYAELRRLHGQEQVCMPSRFVREIPAECVLETRPRSGTSRPAFAPRSAGLGSRFAGEPPRNGLKLGAHVRHPRFGEGVITAFDGEGDRGRVEVSFRDVGSKWLILSLAKLEAV</sequence>
<evidence type="ECO:0000256" key="2">
    <source>
        <dbReference type="ARBA" id="ARBA00022741"/>
    </source>
</evidence>
<evidence type="ECO:0000259" key="14">
    <source>
        <dbReference type="PROSITE" id="PS51217"/>
    </source>
</evidence>
<dbReference type="InterPro" id="IPR013986">
    <property type="entry name" value="DExx_box_DNA_helicase_dom_sf"/>
</dbReference>
<dbReference type="RefSeq" id="WP_311364420.1">
    <property type="nucleotide sequence ID" value="NZ_JAVRIC010000007.1"/>
</dbReference>
<dbReference type="InterPro" id="IPR003586">
    <property type="entry name" value="Hint_dom_C"/>
</dbReference>
<dbReference type="NCBIfam" id="TIGR01443">
    <property type="entry name" value="intein_Cterm"/>
    <property type="match status" value="1"/>
</dbReference>
<comment type="catalytic activity">
    <reaction evidence="11">
        <text>ATP + H2O = ADP + phosphate + H(+)</text>
        <dbReference type="Rhea" id="RHEA:13065"/>
        <dbReference type="ChEBI" id="CHEBI:15377"/>
        <dbReference type="ChEBI" id="CHEBI:15378"/>
        <dbReference type="ChEBI" id="CHEBI:30616"/>
        <dbReference type="ChEBI" id="CHEBI:43474"/>
        <dbReference type="ChEBI" id="CHEBI:456216"/>
        <dbReference type="EC" id="5.6.2.4"/>
    </reaction>
</comment>
<evidence type="ECO:0000256" key="7">
    <source>
        <dbReference type="ARBA" id="ARBA00023235"/>
    </source>
</evidence>
<evidence type="ECO:0000259" key="13">
    <source>
        <dbReference type="PROSITE" id="PS51198"/>
    </source>
</evidence>
<dbReference type="Proteomes" id="UP001254608">
    <property type="component" value="Unassembled WGS sequence"/>
</dbReference>
<evidence type="ECO:0000313" key="16">
    <source>
        <dbReference type="Proteomes" id="UP001254608"/>
    </source>
</evidence>
<evidence type="ECO:0000313" key="15">
    <source>
        <dbReference type="EMBL" id="MDT0497026.1"/>
    </source>
</evidence>
<dbReference type="GO" id="GO:0004527">
    <property type="term" value="F:exonuclease activity"/>
    <property type="evidence" value="ECO:0007669"/>
    <property type="project" value="UniProtKB-KW"/>
</dbReference>
<dbReference type="Gene3D" id="3.40.50.300">
    <property type="entry name" value="P-loop containing nucleotide triphosphate hydrolases"/>
    <property type="match status" value="2"/>
</dbReference>
<dbReference type="InterPro" id="IPR027417">
    <property type="entry name" value="P-loop_NTPase"/>
</dbReference>
<protein>
    <recommendedName>
        <fullName evidence="9">DNA 3'-5' helicase</fullName>
        <ecNumber evidence="9">5.6.2.4</ecNumber>
    </recommendedName>
    <alternativeName>
        <fullName evidence="10">DNA 3'-5' helicase II</fullName>
    </alternativeName>
</protein>
<comment type="similarity">
    <text evidence="1">Belongs to the helicase family. UvrD subfamily.</text>
</comment>
<gene>
    <name evidence="15" type="ORF">RM530_06555</name>
</gene>
<dbReference type="SUPFAM" id="SSF52540">
    <property type="entry name" value="P-loop containing nucleoside triphosphate hydrolases"/>
    <property type="match status" value="3"/>
</dbReference>
<dbReference type="Gene3D" id="1.10.486.10">
    <property type="entry name" value="PCRA, domain 4"/>
    <property type="match status" value="1"/>
</dbReference>
<comment type="catalytic activity">
    <reaction evidence="8">
        <text>Couples ATP hydrolysis with the unwinding of duplex DNA by translocating in the 3'-5' direction.</text>
        <dbReference type="EC" id="5.6.2.4"/>
    </reaction>
</comment>
<keyword evidence="6" id="KW-0238">DNA-binding</keyword>
<dbReference type="InterPro" id="IPR000212">
    <property type="entry name" value="DNA_helicase_UvrD/REP"/>
</dbReference>
<evidence type="ECO:0000256" key="4">
    <source>
        <dbReference type="ARBA" id="ARBA00022806"/>
    </source>
</evidence>
<dbReference type="PROSITE" id="PS51217">
    <property type="entry name" value="UVRD_HELICASE_CTER"/>
    <property type="match status" value="1"/>
</dbReference>
<dbReference type="SUPFAM" id="SSF51294">
    <property type="entry name" value="Hedgehog/intein (Hint) domain"/>
    <property type="match status" value="1"/>
</dbReference>